<dbReference type="CDD" id="cd11280">
    <property type="entry name" value="gelsolin_like"/>
    <property type="match status" value="1"/>
</dbReference>
<dbReference type="GO" id="GO:0006281">
    <property type="term" value="P:DNA repair"/>
    <property type="evidence" value="ECO:0007669"/>
    <property type="project" value="UniProtKB-KW"/>
</dbReference>
<dbReference type="GO" id="GO:0010499">
    <property type="term" value="P:proteasomal ubiquitin-independent protein catabolic process"/>
    <property type="evidence" value="ECO:0007669"/>
    <property type="project" value="TreeGrafter"/>
</dbReference>
<keyword evidence="14" id="KW-0175">Coiled coil</keyword>
<dbReference type="InterPro" id="IPR035309">
    <property type="entry name" value="PSME4"/>
</dbReference>
<dbReference type="Pfam" id="PF23096">
    <property type="entry name" value="HEAT_PSME4"/>
    <property type="match status" value="1"/>
</dbReference>
<feature type="compositionally biased region" description="Polar residues" evidence="15">
    <location>
        <begin position="1112"/>
        <end position="1127"/>
    </location>
</feature>
<evidence type="ECO:0000256" key="15">
    <source>
        <dbReference type="SAM" id="MobiDB-lite"/>
    </source>
</evidence>
<comment type="similarity">
    <text evidence="3">Belongs to the BLM10 family.</text>
</comment>
<evidence type="ECO:0000256" key="8">
    <source>
        <dbReference type="ARBA" id="ARBA00022942"/>
    </source>
</evidence>
<reference evidence="20 21" key="1">
    <citation type="submission" date="2018-10" db="EMBL/GenBank/DDBJ databases">
        <title>Genome assembly for a Yunnan-Guizhou Plateau 3E fish, Anabarilius grahami (Regan), and its evolutionary and genetic applications.</title>
        <authorList>
            <person name="Jiang W."/>
        </authorList>
    </citation>
    <scope>NUCLEOTIDE SEQUENCE [LARGE SCALE GENOMIC DNA]</scope>
    <source>
        <strain evidence="20">AG-KIZ</strain>
        <tissue evidence="20">Muscle</tissue>
    </source>
</reference>
<dbReference type="InterPro" id="IPR007122">
    <property type="entry name" value="Villin/Gelsolin"/>
</dbReference>
<dbReference type="CDD" id="cd11288">
    <property type="entry name" value="gelsolin_S5_like"/>
    <property type="match status" value="1"/>
</dbReference>
<protein>
    <submittedName>
        <fullName evidence="20">Proteasome activator complex subunit 4B</fullName>
    </submittedName>
</protein>
<feature type="region of interest" description="Disordered" evidence="15">
    <location>
        <begin position="527"/>
        <end position="563"/>
    </location>
</feature>
<dbReference type="PANTHER" id="PTHR32170:SF3">
    <property type="entry name" value="PROTEASOME ACTIVATOR COMPLEX SUBUNIT 4"/>
    <property type="match status" value="1"/>
</dbReference>
<evidence type="ECO:0000256" key="1">
    <source>
        <dbReference type="ARBA" id="ARBA00004324"/>
    </source>
</evidence>
<dbReference type="SMART" id="SM00262">
    <property type="entry name" value="GEL"/>
    <property type="match status" value="5"/>
</dbReference>
<evidence type="ECO:0000256" key="9">
    <source>
        <dbReference type="ARBA" id="ARBA00023203"/>
    </source>
</evidence>
<feature type="domain" description="Gelsolin-like" evidence="16">
    <location>
        <begin position="1546"/>
        <end position="1591"/>
    </location>
</feature>
<evidence type="ECO:0000256" key="6">
    <source>
        <dbReference type="ARBA" id="ARBA00022737"/>
    </source>
</evidence>
<keyword evidence="7" id="KW-0227">DNA damage</keyword>
<feature type="region of interest" description="Disordered" evidence="15">
    <location>
        <begin position="310"/>
        <end position="359"/>
    </location>
</feature>
<comment type="function">
    <text evidence="12">Associated component of the proteasome that specifically recognizes acetylated histones and promotes ATP- and ubiquitin-independent degradation of core histones during DNA damage response. Recognizes and binds acetylated histones via its bromodomain-like (BRDL) region and activates the proteasome by opening the gated channel for substrate entry. Binds to the core proteasome via its C-terminus, which occupies the same binding sites as the proteasomal ATPases, opening the closed structure of the proteasome via an active gating mechanism. involved in DNA damage response in somatic cells: binds to acetylated histones and promotes degradation of histones.</text>
</comment>
<dbReference type="Pfam" id="PF00626">
    <property type="entry name" value="Gelsolin"/>
    <property type="match status" value="1"/>
</dbReference>
<dbReference type="EMBL" id="RJVU01067793">
    <property type="protein sequence ID" value="ROI81804.1"/>
    <property type="molecule type" value="Genomic_DNA"/>
</dbReference>
<feature type="compositionally biased region" description="Basic and acidic residues" evidence="15">
    <location>
        <begin position="276"/>
        <end position="298"/>
    </location>
</feature>
<dbReference type="InterPro" id="IPR029006">
    <property type="entry name" value="ADF-H/Gelsolin-like_dom_sf"/>
</dbReference>
<comment type="subunit">
    <text evidence="13">Homodimer. Interacts with the 20S and 26S proteasomes.</text>
</comment>
<dbReference type="CDD" id="cd11293">
    <property type="entry name" value="gelsolin_S4_like"/>
    <property type="match status" value="1"/>
</dbReference>
<feature type="compositionally biased region" description="Polar residues" evidence="15">
    <location>
        <begin position="1013"/>
        <end position="1026"/>
    </location>
</feature>
<evidence type="ECO:0000259" key="19">
    <source>
        <dbReference type="Pfam" id="PF23096"/>
    </source>
</evidence>
<feature type="domain" description="Proteasome activator complex subunit 4-like HEAT repeat-like" evidence="19">
    <location>
        <begin position="3414"/>
        <end position="3696"/>
    </location>
</feature>
<feature type="coiled-coil region" evidence="14">
    <location>
        <begin position="3350"/>
        <end position="3384"/>
    </location>
</feature>
<evidence type="ECO:0000256" key="7">
    <source>
        <dbReference type="ARBA" id="ARBA00022763"/>
    </source>
</evidence>
<feature type="compositionally biased region" description="Basic and acidic residues" evidence="15">
    <location>
        <begin position="310"/>
        <end position="320"/>
    </location>
</feature>
<feature type="region of interest" description="Disordered" evidence="15">
    <location>
        <begin position="1315"/>
        <end position="1338"/>
    </location>
</feature>
<dbReference type="InterPro" id="IPR016024">
    <property type="entry name" value="ARM-type_fold"/>
</dbReference>
<feature type="domain" description="Proteasome activator complex subunit 4 C-terminal" evidence="17">
    <location>
        <begin position="3984"/>
        <end position="4070"/>
    </location>
</feature>
<evidence type="ECO:0000256" key="5">
    <source>
        <dbReference type="ARBA" id="ARBA00022490"/>
    </source>
</evidence>
<feature type="region of interest" description="Disordered" evidence="15">
    <location>
        <begin position="1112"/>
        <end position="1153"/>
    </location>
</feature>
<dbReference type="SUPFAM" id="SSF55753">
    <property type="entry name" value="Actin depolymerizing proteins"/>
    <property type="match status" value="5"/>
</dbReference>
<feature type="compositionally biased region" description="Basic and acidic residues" evidence="15">
    <location>
        <begin position="1132"/>
        <end position="1153"/>
    </location>
</feature>
<name>A0A3N0XN47_ANAGA</name>
<feature type="region of interest" description="Disordered" evidence="15">
    <location>
        <begin position="840"/>
        <end position="882"/>
    </location>
</feature>
<dbReference type="SUPFAM" id="SSF48371">
    <property type="entry name" value="ARM repeat"/>
    <property type="match status" value="2"/>
</dbReference>
<organism evidence="20 21">
    <name type="scientific">Anabarilius grahami</name>
    <name type="common">Kanglang fish</name>
    <name type="synonym">Barilius grahami</name>
    <dbReference type="NCBI Taxonomy" id="495550"/>
    <lineage>
        <taxon>Eukaryota</taxon>
        <taxon>Metazoa</taxon>
        <taxon>Chordata</taxon>
        <taxon>Craniata</taxon>
        <taxon>Vertebrata</taxon>
        <taxon>Euteleostomi</taxon>
        <taxon>Actinopterygii</taxon>
        <taxon>Neopterygii</taxon>
        <taxon>Teleostei</taxon>
        <taxon>Ostariophysi</taxon>
        <taxon>Cypriniformes</taxon>
        <taxon>Xenocyprididae</taxon>
        <taxon>Xenocypridinae</taxon>
        <taxon>Xenocypridinae incertae sedis</taxon>
        <taxon>Anabarilius</taxon>
    </lineage>
</organism>
<dbReference type="GO" id="GO:0070628">
    <property type="term" value="F:proteasome binding"/>
    <property type="evidence" value="ECO:0007669"/>
    <property type="project" value="InterPro"/>
</dbReference>
<keyword evidence="9" id="KW-0009">Actin-binding</keyword>
<dbReference type="GO" id="GO:0007010">
    <property type="term" value="P:cytoskeleton organization"/>
    <property type="evidence" value="ECO:0007669"/>
    <property type="project" value="InterPro"/>
</dbReference>
<feature type="region of interest" description="Disordered" evidence="15">
    <location>
        <begin position="229"/>
        <end position="298"/>
    </location>
</feature>
<dbReference type="InterPro" id="IPR055455">
    <property type="entry name" value="HEAT_PSME4"/>
</dbReference>
<dbReference type="Gene3D" id="1.25.10.10">
    <property type="entry name" value="Leucine-rich Repeat Variant"/>
    <property type="match status" value="1"/>
</dbReference>
<dbReference type="PANTHER" id="PTHR32170">
    <property type="entry name" value="PROTEASOME ACTIVATOR COMPLEX SUBUNIT 4"/>
    <property type="match status" value="1"/>
</dbReference>
<keyword evidence="21" id="KW-1185">Reference proteome</keyword>
<dbReference type="InterPro" id="IPR021843">
    <property type="entry name" value="PSME4_C"/>
</dbReference>
<feature type="compositionally biased region" description="Polar residues" evidence="15">
    <location>
        <begin position="1315"/>
        <end position="1333"/>
    </location>
</feature>
<keyword evidence="11" id="KW-0539">Nucleus</keyword>
<dbReference type="GO" id="GO:0016607">
    <property type="term" value="C:nuclear speck"/>
    <property type="evidence" value="ECO:0007669"/>
    <property type="project" value="UniProtKB-SubCell"/>
</dbReference>
<feature type="domain" description="Proteasome activator Blm10 middle HEAT repeats region" evidence="18">
    <location>
        <begin position="2558"/>
        <end position="3055"/>
    </location>
</feature>
<sequence length="4070" mass="462435">MDTIVFVPALHMGPLKHLSLISPVTSRSICSLKAMLSFVCTGFTGETAPKVGNTKLQRRALSFQKELSFEEKDEGINKELDVSLLANTPKVSELRKRFESISTSQSWDMNRKERIARRLEGIDSDVLQNIPGCGGLVTNRLLEEDTPRYTRAADTCDPCTVSLQRYGKNDPDFPNPHSAEVQSRTHMVQPESVYTTGSTHVAEPDSKAERIARYKAERRRQLAERYGISLDQETETDYTARYSRTPREPDGSDQQHRSKVEGGDRVEHNAYTTSHLVDRASSHIHTDPEYSRELTDSISERERMMNLENQRRAQERDRLHGSGGVAPDPSAYMDVSGSARVPGREPGAMGVPSSPNTGRRAMMPSPKQGASPGDLFIEQQAHNILQRHGSRTQSANQWSLQTDSEGDTLSPINWPSRIRVREKLARDEPFHRGHTTEVPAYNQFPQSYPRYHPHTRTLADAPAKQRLTHPGQEERHDLGYQSYFSMGGESGSRHKQEFQEVLEVEGKQDVRTEGLLRSRKAVLPSEIRRKERSTEDPCLGSADNVEINPGIRSEGVADDPRGWRGGRSRLEVYTEHVSRLQATESMQARAREAHKRADASCYAPVHTSSGRYMPNSSKPLDVGNVQKTVFQQNPIQDPVREAVPNGDHLSHDARVSVAQLRHTYLESVASPRKAELAEELPVVTEAPWRSERVKDRSSRRPLRYICPTENRKTSERFRTQPITSTEREQSDRSCLSPEPQSPEVDEEKLDERAKLSVAAKRSLFRELEKTSDGSVLKAWSRNPAIERRLRRGQDRSRTQPVTSEEVVIAATFPCHPGQTSVARVPSHTVVNSSVAKFSLQASSQQKSMVREQAREVRLAEEGAETDRARHASPGEDGQEEPDLSTLTLAEKMALFNRLAQPSSHGPRARGDTRARRSNSRYQTQPITLGEVEQDGSGSEMFDEESEFSEDLSDLEHLQPAGGARFVSTSSSALRSSTVSTEHAGDIHLTMSSVSGPAYYEQTLSPPHHPQPAQEIQTHQSPDVSSATQREMLVLSMGKRKLPSPESMKQTPHAQPARDWEELKGHNKALVTSQDLSETDGEHKSKAAMSDLPVHTATVRATAAVSHGLSSLQSGSFEQHAHAQTQAESAGHLLEDDRREEEQDTDFKTEEGEKLSDIMSARQMSIKERLALLKKSGEEDWRNRINKKQDVVQVAVSERHAQLWEVEQSFKKKDDGMIDDFAVSDQLWDPVFSSSFSCASEPLDQIAILPKRMGNEVAESQRIDRVEMSIQERMKLITAQEDAWKVKGYRAANDSTQFTVAGRMVKKGLAAPSVLTNPVQSPLSSKNKNASHTISKPHEEIEVRQDIKLESDKKLEKLESFLGRLNGKVSGLQEATIAVTEKSVKEVMTLDDETFDKFYRHTEDIAKITSSVEINDDFDDIFGVELPRLTSEMVQHKRAVRPNRNVQSSRNPLKMLAVREDIRHEYTEQRLNIGLLESKRMKQEKMNKNSGFSEVALAGLASKENFSSVSLRSVNASEQSSSNSAMPYKKLMLIQVKGRRHVQTRLVEPRASSLNSGDCFLLITPHHCFIWIGEFANVIEKAKAAELATFVQTKHDLGCRASYVQTIEEGANTHTHAAKEFWKILGGQANYQAAGTPEEDEFYETAVVETNCIYRLMEDKLVPDDDYWGRVPRCSMLNSKEVLVFDFGSEVYVWHGKEVTLAQRKVAFQLAKHLWNGTFDYTNCDINPLDPGECNTLIPRKGQGRPDWAVFGRLTQHNETTLFKEKFLDWSDSKKSSKKNGDSHVVENKELRSGECRPYDASLMLSTVRTPVKTVLDGVDVGRGYGLVEGDEGRHFEISTLSVDVWHILEFDYSRLPKQSIGQFHEGDTYVVKWKYMISTAVGKRLHSERVIGPGKEKCSYFFWQGRNSTVNEKGTSALMTVELDEERGAQVQVQQGKEPPCFLQCFNGGMIVHAGKREEEEENSQNDWRLYCVRGEKPIEGHLLEVVCHCSSLRSRTSLILLNIPKASMYLWHGCKAQTHTRDVGGTAANKIKEQCPLEAGLHSSSKVSIQECDEGAEPQGFWEALGRRDRKAYDCMLQDPGKFNFTPRLFQLSSASGEFVAVEFVYPSREPNLVNSMPFLQEDLYTATQPALFLVDNHHEVYLWQGWWPQDSESTGSARIRWDSDRKCAMETVLQYSKEKNEKKTPKSYLIHAGLEPLTFTNMFPSWEHREDIAEITEKEAEVCNQIILVEDVLTRLCKTIYPLADIQARPLPEGVDPLRLEIYLSDEDFEKEIVYNKLLPYADKLDRESNDILAQIKGNLGRAVQLRELWPGVLFWTRKLSTYLRLYGRKFSKEDHVLFIKLLYELVTIPKLEISMMQSFARLLVNLLKKKELLSRDDLELPWRPLYDLYESILYSKTEHLGLNWFPNYFPESATQEMLDEWRPLLCPFDVTMQKAISYFELFLPTIMSPEQHHKGFKLWFDELMDLWVSVQNLPAWEGNLVNLFARLANDNIGYVNWDPYIPKIFTRILRSFNLPVGTSQMVVPRYLTNSYDIGHVVLWISSMLGGPQNQAQKQLNGLFSSISSFYHPSNNGRWLMKLMKLLQRLPASVVRRLHRERYKKPCWITPVPTDHRLTDQDVTDFVESMKQPVLMAMFSKTGSMDAAQALQNLALMRPELVIPPVLEKTYPAMETLTEPHQLTATLSCMIGMARSLLSGGRHYPEGPAHVLPLLMRALPGVDPNDFSKCMITFQFIATFTTLVPLVDCSSALHEKNDLTEMERELCSASAEFEDFVLQFMDRCFALIDSSTLEQTREETETEKMTHLESLVELGLSSTFSTILTQCSMEIFKVALEKVFNFATTNIFETRVAGRMVADMCRAAAKCHPAESLRLFVPHCCSTITHLTANEDVLNEEELDKELLWSLQLLSEVTRVDGEKLLPYRAQLVQTLQLTLRLRCKQGYTLACNLLHHILRSTALTYPTDYCSVPGGFNRPLQEYLPIKDWGRPGDLWHLDIRWHVPSTEEMAFVFYVLDLLLQPELQRLQRYAQGEQDMSRDDVLQSLCIVQHCLLGAGSMLPPLDGTTVSGLVPSMVSLEETKLYIGVDYDKSRENYREAICKVMRQLLHYILERSEDDTKSLFSIIKIISDLMHFKGSHKHEFDSRWKSFTLVKKSMENRLHGKKQHIRALLIDRVLLQHEMRKLLVEGCEYKTVHQDLLRDLLRLSTSTYSQVRSKAQNVLFTALGTYNFCCRDITPRVLELLEPTRTDVTQQQFKGALYCLLGNHCGVCLANLHDWDCIAQTWPAIVRSGLSSAMSLEKPSIVRLFDDLADKVHRQYETIGIDFTVPESAVLLGRCITDSSQPIPQMGTPTDQELEQGLALQQDKNQDAEQKYEKLVRDLLECLNDRDLPWKFEHIAIGFLSLLLRDDYHLPAPAVLFFVQSLNHDALVVRKMAIAAMAGILKQLKRPRKKVPVSPCDISGVTEPEELVAGDRLGNDWLQYHNDSLPKTQQDWDNFCFVEKTHWGYYCWPKKLMVYAPAAEQPKDLAAGNMSERERIIYDHFTDPMFIKQLIEFLSLEDRKGKDKFNPRRFCLFKGLFRNYSDAFLPVLKSHMERLANDSHESTQRCVAEIIAGLVRGSKHWSFGKVEALWKFLIPLMRTALSNITVETYADWGTCVATACESRDPRKLYWLLEMLMECPLSGEGGSFVDACHLYVLQGGLAQQEWRVPELLHRLLSYLEPKLTQVYKNVRERIGSVLTYIFMIDVTLPCTQPTKSPHIAEFTERILSQLKPLIEGDEEIQNHVVEENGVGEQDERTQAIRLLKTVLKWLMASAGRSFSTPVPQQLQLLPLLFKIAPVENDDSYDELKRDAKTCLSLMSQGLLYPEQIPLVLTVLHEIAGSSSWHARFSVLTYLQIMVFYNLFTILSTGQAVQDVRALVIRLLEDEQLEVREMAATTLSGFLQCNFLAMDASMQTHFEALCKTRLPKKRKRDLGSVMDTIPSVDLVRRHAGVLGLSACILSSPYDVPTWMPQLLMDLSAHLNDTQPIEMTVKKTLSNFRRTHHDNWLEHKQQFTDDQLVVLTDLLVSPCYYA</sequence>
<evidence type="ECO:0000259" key="17">
    <source>
        <dbReference type="Pfam" id="PF11919"/>
    </source>
</evidence>
<comment type="similarity">
    <text evidence="4">Belongs to the villin/gelsolin family.</text>
</comment>
<feature type="region of interest" description="Disordered" evidence="15">
    <location>
        <begin position="1038"/>
        <end position="1058"/>
    </location>
</feature>
<dbReference type="GO" id="GO:0051015">
    <property type="term" value="F:actin filament binding"/>
    <property type="evidence" value="ECO:0007669"/>
    <property type="project" value="InterPro"/>
</dbReference>
<evidence type="ECO:0000259" key="16">
    <source>
        <dbReference type="Pfam" id="PF00626"/>
    </source>
</evidence>
<evidence type="ECO:0000313" key="20">
    <source>
        <dbReference type="EMBL" id="ROI81804.1"/>
    </source>
</evidence>
<feature type="compositionally biased region" description="Basic and acidic residues" evidence="15">
    <location>
        <begin position="245"/>
        <end position="268"/>
    </location>
</feature>
<keyword evidence="8 20" id="KW-0647">Proteasome</keyword>
<feature type="compositionally biased region" description="Basic and acidic residues" evidence="15">
    <location>
        <begin position="709"/>
        <end position="718"/>
    </location>
</feature>
<dbReference type="GO" id="GO:1990111">
    <property type="term" value="C:spermatoproteasome complex"/>
    <property type="evidence" value="ECO:0007669"/>
    <property type="project" value="TreeGrafter"/>
</dbReference>
<feature type="region of interest" description="Disordered" evidence="15">
    <location>
        <begin position="704"/>
        <end position="749"/>
    </location>
</feature>
<evidence type="ECO:0000256" key="10">
    <source>
        <dbReference type="ARBA" id="ARBA00023204"/>
    </source>
</evidence>
<comment type="caution">
    <text evidence="20">The sequence shown here is derived from an EMBL/GenBank/DDBJ whole genome shotgun (WGS) entry which is preliminary data.</text>
</comment>
<feature type="region of interest" description="Disordered" evidence="15">
    <location>
        <begin position="896"/>
        <end position="952"/>
    </location>
</feature>
<keyword evidence="10" id="KW-0234">DNA repair</keyword>
<evidence type="ECO:0000313" key="21">
    <source>
        <dbReference type="Proteomes" id="UP000281406"/>
    </source>
</evidence>
<feature type="compositionally biased region" description="Acidic residues" evidence="15">
    <location>
        <begin position="940"/>
        <end position="952"/>
    </location>
</feature>
<evidence type="ECO:0000256" key="13">
    <source>
        <dbReference type="ARBA" id="ARBA00065126"/>
    </source>
</evidence>
<dbReference type="InterPro" id="IPR011989">
    <property type="entry name" value="ARM-like"/>
</dbReference>
<dbReference type="OrthoDB" id="28894at2759"/>
<dbReference type="InterPro" id="IPR036886">
    <property type="entry name" value="Villin_headpiece_dom_sf"/>
</dbReference>
<dbReference type="InterPro" id="IPR007123">
    <property type="entry name" value="Gelsolin-like_dom"/>
</dbReference>
<evidence type="ECO:0000256" key="4">
    <source>
        <dbReference type="ARBA" id="ARBA00008418"/>
    </source>
</evidence>
<feature type="region of interest" description="Disordered" evidence="15">
    <location>
        <begin position="997"/>
        <end position="1026"/>
    </location>
</feature>
<comment type="subcellular location">
    <subcellularLocation>
        <location evidence="2">Cytoplasm</location>
        <location evidence="2">Cytosol</location>
    </subcellularLocation>
    <subcellularLocation>
        <location evidence="1">Nucleus speckle</location>
    </subcellularLocation>
</comment>
<dbReference type="Pfam" id="PF11919">
    <property type="entry name" value="PSME4_C"/>
    <property type="match status" value="1"/>
</dbReference>
<dbReference type="SUPFAM" id="SSF47050">
    <property type="entry name" value="VHP, Villin headpiece domain"/>
    <property type="match status" value="1"/>
</dbReference>
<dbReference type="GO" id="GO:0016504">
    <property type="term" value="F:peptidase activator activity"/>
    <property type="evidence" value="ECO:0007669"/>
    <property type="project" value="InterPro"/>
</dbReference>
<dbReference type="GO" id="GO:0005829">
    <property type="term" value="C:cytosol"/>
    <property type="evidence" value="ECO:0007669"/>
    <property type="project" value="UniProtKB-SubCell"/>
</dbReference>
<feature type="compositionally biased region" description="Basic and acidic residues" evidence="15">
    <location>
        <begin position="848"/>
        <end position="873"/>
    </location>
</feature>
<evidence type="ECO:0000256" key="3">
    <source>
        <dbReference type="ARBA" id="ARBA00005739"/>
    </source>
</evidence>
<keyword evidence="5" id="KW-0963">Cytoplasm</keyword>
<dbReference type="InterPro" id="IPR032430">
    <property type="entry name" value="Blm10_mid"/>
</dbReference>
<dbReference type="Gene3D" id="1.10.950.10">
    <property type="entry name" value="Villin headpiece domain"/>
    <property type="match status" value="1"/>
</dbReference>
<keyword evidence="6" id="KW-0677">Repeat</keyword>
<dbReference type="Proteomes" id="UP000281406">
    <property type="component" value="Unassembled WGS sequence"/>
</dbReference>
<dbReference type="FunFam" id="1.25.10.10:FF:000183">
    <property type="entry name" value="Proteasome activator complex subunit 4"/>
    <property type="match status" value="1"/>
</dbReference>
<evidence type="ECO:0000256" key="14">
    <source>
        <dbReference type="SAM" id="Coils"/>
    </source>
</evidence>
<evidence type="ECO:0000259" key="18">
    <source>
        <dbReference type="Pfam" id="PF16507"/>
    </source>
</evidence>
<dbReference type="Gene3D" id="3.40.20.10">
    <property type="entry name" value="Severin"/>
    <property type="match status" value="5"/>
</dbReference>
<evidence type="ECO:0000256" key="11">
    <source>
        <dbReference type="ARBA" id="ARBA00023242"/>
    </source>
</evidence>
<proteinExistence type="inferred from homology"/>
<gene>
    <name evidence="20" type="ORF">DPX16_22039</name>
</gene>
<accession>A0A3N0XN47</accession>
<evidence type="ECO:0000256" key="2">
    <source>
        <dbReference type="ARBA" id="ARBA00004514"/>
    </source>
</evidence>
<dbReference type="CDD" id="cd11289">
    <property type="entry name" value="gelsolin_S2_like"/>
    <property type="match status" value="1"/>
</dbReference>
<evidence type="ECO:0000256" key="12">
    <source>
        <dbReference type="ARBA" id="ARBA00056104"/>
    </source>
</evidence>
<dbReference type="Pfam" id="PF16507">
    <property type="entry name" value="HEAT_PSME4_mid"/>
    <property type="match status" value="1"/>
</dbReference>